<evidence type="ECO:0000313" key="1">
    <source>
        <dbReference type="EMBL" id="MDT0551951.1"/>
    </source>
</evidence>
<dbReference type="Gene3D" id="3.40.50.720">
    <property type="entry name" value="NAD(P)-binding Rossmann-like Domain"/>
    <property type="match status" value="1"/>
</dbReference>
<reference evidence="1 2" key="1">
    <citation type="submission" date="2023-09" db="EMBL/GenBank/DDBJ databases">
        <authorList>
            <person name="Rey-Velasco X."/>
        </authorList>
    </citation>
    <scope>NUCLEOTIDE SEQUENCE [LARGE SCALE GENOMIC DNA]</scope>
    <source>
        <strain evidence="1 2">P050</strain>
    </source>
</reference>
<dbReference type="Proteomes" id="UP001252186">
    <property type="component" value="Unassembled WGS sequence"/>
</dbReference>
<keyword evidence="2" id="KW-1185">Reference proteome</keyword>
<comment type="caution">
    <text evidence="1">The sequence shown here is derived from an EMBL/GenBank/DDBJ whole genome shotgun (WGS) entry which is preliminary data.</text>
</comment>
<evidence type="ECO:0000313" key="2">
    <source>
        <dbReference type="Proteomes" id="UP001252186"/>
    </source>
</evidence>
<protein>
    <submittedName>
        <fullName evidence="1">dTDP-glucose 4,6-dehydratase</fullName>
    </submittedName>
</protein>
<dbReference type="InterPro" id="IPR036291">
    <property type="entry name" value="NAD(P)-bd_dom_sf"/>
</dbReference>
<name>A0ABU2Y2B3_9FLAO</name>
<organism evidence="1 2">
    <name type="scientific">Urechidicola vernalis</name>
    <dbReference type="NCBI Taxonomy" id="3075600"/>
    <lineage>
        <taxon>Bacteria</taxon>
        <taxon>Pseudomonadati</taxon>
        <taxon>Bacteroidota</taxon>
        <taxon>Flavobacteriia</taxon>
        <taxon>Flavobacteriales</taxon>
        <taxon>Flavobacteriaceae</taxon>
        <taxon>Urechidicola</taxon>
    </lineage>
</organism>
<dbReference type="RefSeq" id="WP_311591772.1">
    <property type="nucleotide sequence ID" value="NZ_JAVRHV010000001.1"/>
</dbReference>
<accession>A0ABU2Y2B3</accession>
<sequence length="258" mass="29177">MVNKEKTNPSISVLGSGWLGLSLVDEMVTKGFIVKGSTTSESKLKLIEKIGAKPFVIDIDNLITTNIRNFLETEILIVNITSKSVEGFQNLINFINNSPVEKVIFVSSTSVYPFTNNEVTEKSSLKECALATIESLFQSSTHFKTTVLRFSGLYNEQRHPGNFMKKGRIIQNPDGYVNLIHKGDCIGIILEVLKQECWGEVFNGCSNNHPKRKDFYIEQTKLIGRDSPIFNYSKPTQFKIIDNSKLKRVLNYSFKHDL</sequence>
<gene>
    <name evidence="1" type="ORF">RM519_01715</name>
</gene>
<proteinExistence type="predicted"/>
<dbReference type="EMBL" id="JAVRHV010000001">
    <property type="protein sequence ID" value="MDT0551951.1"/>
    <property type="molecule type" value="Genomic_DNA"/>
</dbReference>
<dbReference type="SUPFAM" id="SSF51735">
    <property type="entry name" value="NAD(P)-binding Rossmann-fold domains"/>
    <property type="match status" value="1"/>
</dbReference>